<gene>
    <name evidence="2" type="ORF">C5F50_10000</name>
</gene>
<sequence>MKDKIFFVVNFVSIFIAIVGVSGLFMPLGSLIAGQRMNPQDIQFVVLFGLILGFGVYMNMYIRNNRES</sequence>
<evidence type="ECO:0000313" key="3">
    <source>
        <dbReference type="Proteomes" id="UP000509478"/>
    </source>
</evidence>
<feature type="transmembrane region" description="Helical" evidence="1">
    <location>
        <begin position="7"/>
        <end position="30"/>
    </location>
</feature>
<keyword evidence="3" id="KW-1185">Reference proteome</keyword>
<protein>
    <submittedName>
        <fullName evidence="2">Uncharacterized protein</fullName>
    </submittedName>
</protein>
<proteinExistence type="predicted"/>
<reference evidence="2 3" key="1">
    <citation type="submission" date="2018-02" db="EMBL/GenBank/DDBJ databases">
        <title>Complete genome of Nitrosopumilus ureaphilus PS0.</title>
        <authorList>
            <person name="Qin W."/>
            <person name="Zheng Y."/>
            <person name="Stahl D.A."/>
        </authorList>
    </citation>
    <scope>NUCLEOTIDE SEQUENCE [LARGE SCALE GENOMIC DNA]</scope>
    <source>
        <strain evidence="2 3">PS0</strain>
    </source>
</reference>
<keyword evidence="1" id="KW-1133">Transmembrane helix</keyword>
<keyword evidence="1" id="KW-0812">Transmembrane</keyword>
<dbReference type="AlphaFoldDB" id="A0A7D5RBL5"/>
<dbReference type="EMBL" id="CP026995">
    <property type="protein sequence ID" value="QLH07364.1"/>
    <property type="molecule type" value="Genomic_DNA"/>
</dbReference>
<organism evidence="2 3">
    <name type="scientific">Nitrosopumilus ureiphilus</name>
    <dbReference type="NCBI Taxonomy" id="1470067"/>
    <lineage>
        <taxon>Archaea</taxon>
        <taxon>Nitrososphaerota</taxon>
        <taxon>Nitrososphaeria</taxon>
        <taxon>Nitrosopumilales</taxon>
        <taxon>Nitrosopumilaceae</taxon>
        <taxon>Nitrosopumilus</taxon>
    </lineage>
</organism>
<accession>A0A7D5RBL5</accession>
<dbReference type="Proteomes" id="UP000509478">
    <property type="component" value="Chromosome"/>
</dbReference>
<evidence type="ECO:0000313" key="2">
    <source>
        <dbReference type="EMBL" id="QLH07364.1"/>
    </source>
</evidence>
<name>A0A7D5RBL5_9ARCH</name>
<keyword evidence="1" id="KW-0472">Membrane</keyword>
<feature type="transmembrane region" description="Helical" evidence="1">
    <location>
        <begin position="42"/>
        <end position="62"/>
    </location>
</feature>
<dbReference type="KEGG" id="nue:C5F50_10000"/>
<evidence type="ECO:0000256" key="1">
    <source>
        <dbReference type="SAM" id="Phobius"/>
    </source>
</evidence>